<dbReference type="AlphaFoldDB" id="A0A4D6MUP6"/>
<keyword evidence="1" id="KW-0732">Signal</keyword>
<name>A0A4D6MUP6_VIGUN</name>
<dbReference type="EMBL" id="CP039352">
    <property type="protein sequence ID" value="QCE03617.1"/>
    <property type="molecule type" value="Genomic_DNA"/>
</dbReference>
<proteinExistence type="predicted"/>
<accession>A0A4D6MUP6</accession>
<evidence type="ECO:0000256" key="1">
    <source>
        <dbReference type="SAM" id="SignalP"/>
    </source>
</evidence>
<protein>
    <submittedName>
        <fullName evidence="2">Uncharacterized protein</fullName>
    </submittedName>
</protein>
<feature type="signal peptide" evidence="1">
    <location>
        <begin position="1"/>
        <end position="16"/>
    </location>
</feature>
<gene>
    <name evidence="2" type="ORF">DEO72_LG8g1642</name>
</gene>
<evidence type="ECO:0000313" key="3">
    <source>
        <dbReference type="Proteomes" id="UP000501690"/>
    </source>
</evidence>
<sequence length="91" mass="10582">MNLFFSNILFFGLMFSSEILDDLHPTKKRFSLLKFSIVSMSQSYDGWNLLLKNIQTHLKKIISHPKKNVDQLLNSLFTQGFSGRLFDEVVI</sequence>
<reference evidence="2 3" key="1">
    <citation type="submission" date="2019-04" db="EMBL/GenBank/DDBJ databases">
        <title>An improved genome assembly and genetic linkage map for asparagus bean, Vigna unguiculata ssp. sesquipedialis.</title>
        <authorList>
            <person name="Xia Q."/>
            <person name="Zhang R."/>
            <person name="Dong Y."/>
        </authorList>
    </citation>
    <scope>NUCLEOTIDE SEQUENCE [LARGE SCALE GENOMIC DNA]</scope>
    <source>
        <tissue evidence="2">Leaf</tissue>
    </source>
</reference>
<dbReference type="Proteomes" id="UP000501690">
    <property type="component" value="Linkage Group LG8"/>
</dbReference>
<organism evidence="2 3">
    <name type="scientific">Vigna unguiculata</name>
    <name type="common">Cowpea</name>
    <dbReference type="NCBI Taxonomy" id="3917"/>
    <lineage>
        <taxon>Eukaryota</taxon>
        <taxon>Viridiplantae</taxon>
        <taxon>Streptophyta</taxon>
        <taxon>Embryophyta</taxon>
        <taxon>Tracheophyta</taxon>
        <taxon>Spermatophyta</taxon>
        <taxon>Magnoliopsida</taxon>
        <taxon>eudicotyledons</taxon>
        <taxon>Gunneridae</taxon>
        <taxon>Pentapetalae</taxon>
        <taxon>rosids</taxon>
        <taxon>fabids</taxon>
        <taxon>Fabales</taxon>
        <taxon>Fabaceae</taxon>
        <taxon>Papilionoideae</taxon>
        <taxon>50 kb inversion clade</taxon>
        <taxon>NPAAA clade</taxon>
        <taxon>indigoferoid/millettioid clade</taxon>
        <taxon>Phaseoleae</taxon>
        <taxon>Vigna</taxon>
    </lineage>
</organism>
<evidence type="ECO:0000313" key="2">
    <source>
        <dbReference type="EMBL" id="QCE03617.1"/>
    </source>
</evidence>
<keyword evidence="3" id="KW-1185">Reference proteome</keyword>
<feature type="chain" id="PRO_5020022183" evidence="1">
    <location>
        <begin position="17"/>
        <end position="91"/>
    </location>
</feature>